<protein>
    <submittedName>
        <fullName evidence="7">Sugar-binding transcriptional regulator</fullName>
    </submittedName>
</protein>
<comment type="caution">
    <text evidence="7">The sequence shown here is derived from an EMBL/GenBank/DDBJ whole genome shotgun (WGS) entry which is preliminary data.</text>
</comment>
<dbReference type="SUPFAM" id="SSF100950">
    <property type="entry name" value="NagB/RpiA/CoA transferase-like"/>
    <property type="match status" value="1"/>
</dbReference>
<evidence type="ECO:0000259" key="5">
    <source>
        <dbReference type="Pfam" id="PF04198"/>
    </source>
</evidence>
<dbReference type="Pfam" id="PF04198">
    <property type="entry name" value="Sugar-bind"/>
    <property type="match status" value="1"/>
</dbReference>
<dbReference type="InterPro" id="IPR037171">
    <property type="entry name" value="NagB/RpiA_transferase-like"/>
</dbReference>
<evidence type="ECO:0000256" key="2">
    <source>
        <dbReference type="ARBA" id="ARBA00023015"/>
    </source>
</evidence>
<evidence type="ECO:0000313" key="7">
    <source>
        <dbReference type="EMBL" id="MCR2043116.1"/>
    </source>
</evidence>
<organism evidence="7 8">
    <name type="scientific">Anaerosalibacter massiliensis</name>
    <dbReference type="NCBI Taxonomy" id="1347392"/>
    <lineage>
        <taxon>Bacteria</taxon>
        <taxon>Bacillati</taxon>
        <taxon>Bacillota</taxon>
        <taxon>Tissierellia</taxon>
        <taxon>Tissierellales</taxon>
        <taxon>Sporanaerobacteraceae</taxon>
        <taxon>Anaerosalibacter</taxon>
    </lineage>
</organism>
<dbReference type="AlphaFoldDB" id="A0A9X2MKV9"/>
<dbReference type="Gene3D" id="1.10.10.10">
    <property type="entry name" value="Winged helix-like DNA-binding domain superfamily/Winged helix DNA-binding domain"/>
    <property type="match status" value="1"/>
</dbReference>
<dbReference type="Gene3D" id="3.40.50.1360">
    <property type="match status" value="1"/>
</dbReference>
<keyword evidence="4" id="KW-0804">Transcription</keyword>
<dbReference type="GO" id="GO:0030246">
    <property type="term" value="F:carbohydrate binding"/>
    <property type="evidence" value="ECO:0007669"/>
    <property type="project" value="InterPro"/>
</dbReference>
<dbReference type="PANTHER" id="PTHR34294:SF5">
    <property type="entry name" value="CENTRAL GLYCOLYTIC GENES REGULATOR"/>
    <property type="match status" value="1"/>
</dbReference>
<feature type="domain" description="Sugar-binding" evidence="5">
    <location>
        <begin position="94"/>
        <end position="341"/>
    </location>
</feature>
<gene>
    <name evidence="7" type="ORF">NSA23_03195</name>
</gene>
<dbReference type="InterPro" id="IPR051054">
    <property type="entry name" value="SorC_transcr_regulators"/>
</dbReference>
<dbReference type="EMBL" id="JANJZL010000002">
    <property type="protein sequence ID" value="MCR2043116.1"/>
    <property type="molecule type" value="Genomic_DNA"/>
</dbReference>
<dbReference type="SUPFAM" id="SSF46785">
    <property type="entry name" value="Winged helix' DNA-binding domain"/>
    <property type="match status" value="1"/>
</dbReference>
<keyword evidence="8" id="KW-1185">Reference proteome</keyword>
<dbReference type="InterPro" id="IPR007324">
    <property type="entry name" value="Sugar-bd_dom_put"/>
</dbReference>
<comment type="similarity">
    <text evidence="1">Belongs to the SorC transcriptional regulatory family.</text>
</comment>
<dbReference type="InterPro" id="IPR048715">
    <property type="entry name" value="CggR_N"/>
</dbReference>
<dbReference type="Proteomes" id="UP001142078">
    <property type="component" value="Unassembled WGS sequence"/>
</dbReference>
<evidence type="ECO:0000313" key="8">
    <source>
        <dbReference type="Proteomes" id="UP001142078"/>
    </source>
</evidence>
<feature type="domain" description="CggR N-terminal DNA binding" evidence="6">
    <location>
        <begin position="22"/>
        <end position="91"/>
    </location>
</feature>
<dbReference type="PANTHER" id="PTHR34294">
    <property type="entry name" value="TRANSCRIPTIONAL REGULATOR-RELATED"/>
    <property type="match status" value="1"/>
</dbReference>
<dbReference type="InterPro" id="IPR036388">
    <property type="entry name" value="WH-like_DNA-bd_sf"/>
</dbReference>
<evidence type="ECO:0000256" key="4">
    <source>
        <dbReference type="ARBA" id="ARBA00023163"/>
    </source>
</evidence>
<keyword evidence="2" id="KW-0805">Transcription regulation</keyword>
<dbReference type="GO" id="GO:0003677">
    <property type="term" value="F:DNA binding"/>
    <property type="evidence" value="ECO:0007669"/>
    <property type="project" value="UniProtKB-KW"/>
</dbReference>
<reference evidence="7" key="1">
    <citation type="submission" date="2022-07" db="EMBL/GenBank/DDBJ databases">
        <title>Enhanced cultured diversity of the mouse gut microbiota enables custom-made synthetic communities.</title>
        <authorList>
            <person name="Afrizal A."/>
        </authorList>
    </citation>
    <scope>NUCLEOTIDE SEQUENCE</scope>
    <source>
        <strain evidence="7">DSM 29482</strain>
    </source>
</reference>
<evidence type="ECO:0000256" key="1">
    <source>
        <dbReference type="ARBA" id="ARBA00010466"/>
    </source>
</evidence>
<evidence type="ECO:0000256" key="3">
    <source>
        <dbReference type="ARBA" id="ARBA00023125"/>
    </source>
</evidence>
<name>A0A9X2MKV9_9FIRM</name>
<proteinExistence type="inferred from homology"/>
<dbReference type="Pfam" id="PF21715">
    <property type="entry name" value="CggR_N"/>
    <property type="match status" value="1"/>
</dbReference>
<accession>A0A9X2MKV9</accession>
<dbReference type="InterPro" id="IPR036390">
    <property type="entry name" value="WH_DNA-bd_sf"/>
</dbReference>
<evidence type="ECO:0000259" key="6">
    <source>
        <dbReference type="Pfam" id="PF21715"/>
    </source>
</evidence>
<keyword evidence="3" id="KW-0238">DNA-binding</keyword>
<sequence length="344" mass="37952">MFLLKDLIKLEKKIVPEIIDTLENRYDILRNIYYNEPIGRRSLANQLGMGERAVRTEVNILKNQGLLNIESMGMYVTIEGKELLEDMKDVIHGIKGLTELENALESKLNLKKVLVVPGNSDESELVLKDMGRTAAKYLKKLIKANNIIGITGGTTMAEVAEEMPKGKADNEILVLPARGGLGKDVETQANSIAANLAKRLGGNYRLLHVPDNIEQEAIDALLKVSEVKEFVDIIKKIDILVYGIGRADVMAERRELPNETIKKLIEKGAVSEAFGHYFDTSGNRVWESMTVGLSLVDFKQVKNVIGVAGGTKKAEAIISISSIREDMALVTDEGAARKILKLVN</sequence>